<feature type="compositionally biased region" description="Basic and acidic residues" evidence="1">
    <location>
        <begin position="1"/>
        <end position="31"/>
    </location>
</feature>
<evidence type="ECO:0000313" key="2">
    <source>
        <dbReference type="EMBL" id="GIG55445.1"/>
    </source>
</evidence>
<feature type="compositionally biased region" description="Basic and acidic residues" evidence="1">
    <location>
        <begin position="54"/>
        <end position="64"/>
    </location>
</feature>
<dbReference type="AlphaFoldDB" id="A0A919Q7Z4"/>
<protein>
    <submittedName>
        <fullName evidence="2">Uncharacterized protein</fullName>
    </submittedName>
</protein>
<evidence type="ECO:0000313" key="3">
    <source>
        <dbReference type="Proteomes" id="UP000652354"/>
    </source>
</evidence>
<gene>
    <name evidence="2" type="ORF">Dac01nite_21970</name>
</gene>
<accession>A0A919Q7Z4</accession>
<comment type="caution">
    <text evidence="2">The sequence shown here is derived from an EMBL/GenBank/DDBJ whole genome shotgun (WGS) entry which is preliminary data.</text>
</comment>
<keyword evidence="3" id="KW-1185">Reference proteome</keyword>
<sequence>MSVHSHKDTEALQHLADEVEQERATKGRTPFDDIPESEGGDPARQDGLGNEASQDSREAVERAEAFGAQGRPQTPGL</sequence>
<dbReference type="RefSeq" id="WP_203656942.1">
    <property type="nucleotide sequence ID" value="NZ_BONR01000005.1"/>
</dbReference>
<dbReference type="EMBL" id="BONR01000005">
    <property type="protein sequence ID" value="GIG55445.1"/>
    <property type="molecule type" value="Genomic_DNA"/>
</dbReference>
<dbReference type="Proteomes" id="UP000652354">
    <property type="component" value="Unassembled WGS sequence"/>
</dbReference>
<proteinExistence type="predicted"/>
<evidence type="ECO:0000256" key="1">
    <source>
        <dbReference type="SAM" id="MobiDB-lite"/>
    </source>
</evidence>
<name>A0A919Q7Z4_9MICO</name>
<reference evidence="2" key="1">
    <citation type="submission" date="2021-01" db="EMBL/GenBank/DDBJ databases">
        <title>Whole genome shotgun sequence of Demequina activiva NBRC 110675.</title>
        <authorList>
            <person name="Komaki H."/>
            <person name="Tamura T."/>
        </authorList>
    </citation>
    <scope>NUCLEOTIDE SEQUENCE</scope>
    <source>
        <strain evidence="2">NBRC 110675</strain>
    </source>
</reference>
<organism evidence="2 3">
    <name type="scientific">Demequina activiva</name>
    <dbReference type="NCBI Taxonomy" id="1582364"/>
    <lineage>
        <taxon>Bacteria</taxon>
        <taxon>Bacillati</taxon>
        <taxon>Actinomycetota</taxon>
        <taxon>Actinomycetes</taxon>
        <taxon>Micrococcales</taxon>
        <taxon>Demequinaceae</taxon>
        <taxon>Demequina</taxon>
    </lineage>
</organism>
<feature type="region of interest" description="Disordered" evidence="1">
    <location>
        <begin position="1"/>
        <end position="77"/>
    </location>
</feature>